<dbReference type="EMBL" id="GL988046">
    <property type="protein sequence ID" value="EGS18422.1"/>
    <property type="molecule type" value="Genomic_DNA"/>
</dbReference>
<dbReference type="InterPro" id="IPR037217">
    <property type="entry name" value="Trp/Indoleamine_2_3_dOase-like"/>
</dbReference>
<dbReference type="eggNOG" id="KOG0537">
    <property type="taxonomic scope" value="Eukaryota"/>
</dbReference>
<organism evidence="2">
    <name type="scientific">Chaetomium thermophilum (strain DSM 1495 / CBS 144.50 / IMI 039719)</name>
    <name type="common">Thermochaetoides thermophila</name>
    <dbReference type="NCBI Taxonomy" id="759272"/>
    <lineage>
        <taxon>Eukaryota</taxon>
        <taxon>Fungi</taxon>
        <taxon>Dikarya</taxon>
        <taxon>Ascomycota</taxon>
        <taxon>Pezizomycotina</taxon>
        <taxon>Sordariomycetes</taxon>
        <taxon>Sordariomycetidae</taxon>
        <taxon>Sordariales</taxon>
        <taxon>Chaetomiaceae</taxon>
        <taxon>Thermochaetoides</taxon>
    </lineage>
</organism>
<dbReference type="RefSeq" id="XP_006696753.1">
    <property type="nucleotide sequence ID" value="XM_006696690.1"/>
</dbReference>
<keyword evidence="2" id="KW-1185">Reference proteome</keyword>
<dbReference type="GO" id="GO:0019441">
    <property type="term" value="P:L-tryptophan catabolic process to kynurenine"/>
    <property type="evidence" value="ECO:0007669"/>
    <property type="project" value="InterPro"/>
</dbReference>
<dbReference type="Proteomes" id="UP000008066">
    <property type="component" value="Unassembled WGS sequence"/>
</dbReference>
<evidence type="ECO:0000313" key="1">
    <source>
        <dbReference type="EMBL" id="EGS18422.1"/>
    </source>
</evidence>
<dbReference type="OrthoDB" id="260519at2759"/>
<reference evidence="1 2" key="1">
    <citation type="journal article" date="2011" name="Cell">
        <title>Insight into structure and assembly of the nuclear pore complex by utilizing the genome of a eukaryotic thermophile.</title>
        <authorList>
            <person name="Amlacher S."/>
            <person name="Sarges P."/>
            <person name="Flemming D."/>
            <person name="van Noort V."/>
            <person name="Kunze R."/>
            <person name="Devos D.P."/>
            <person name="Arumugam M."/>
            <person name="Bork P."/>
            <person name="Hurt E."/>
        </authorList>
    </citation>
    <scope>NUCLEOTIDE SEQUENCE [LARGE SCALE GENOMIC DNA]</scope>
    <source>
        <strain evidence="2">DSM 1495 / CBS 144.50 / IMI 039719</strain>
    </source>
</reference>
<accession>G0SEP5</accession>
<gene>
    <name evidence="1" type="ORF">CTHT_0064480</name>
</gene>
<dbReference type="SUPFAM" id="SSF140959">
    <property type="entry name" value="Indolic compounds 2,3-dioxygenase-like"/>
    <property type="match status" value="1"/>
</dbReference>
<dbReference type="AlphaFoldDB" id="G0SEP5"/>
<proteinExistence type="predicted"/>
<dbReference type="GO" id="GO:0046872">
    <property type="term" value="F:metal ion binding"/>
    <property type="evidence" value="ECO:0007669"/>
    <property type="project" value="InterPro"/>
</dbReference>
<dbReference type="SUPFAM" id="SSF63380">
    <property type="entry name" value="Riboflavin synthase domain-like"/>
    <property type="match status" value="1"/>
</dbReference>
<dbReference type="KEGG" id="cthr:CTHT_0064480"/>
<dbReference type="HOGENOM" id="CLU_909125_0_0_1"/>
<protein>
    <submittedName>
        <fullName evidence="1">Uncharacterized protein</fullName>
    </submittedName>
</protein>
<dbReference type="InterPro" id="IPR017938">
    <property type="entry name" value="Riboflavin_synthase-like_b-brl"/>
</dbReference>
<dbReference type="STRING" id="759272.G0SEP5"/>
<dbReference type="GeneID" id="18260486"/>
<name>G0SEP5_CHATD</name>
<dbReference type="GO" id="GO:0020037">
    <property type="term" value="F:heme binding"/>
    <property type="evidence" value="ECO:0007669"/>
    <property type="project" value="InterPro"/>
</dbReference>
<sequence length="306" mass="34176">MKIKGSNSTYPTEMAFQKGCAETSASFQYGPDAIAACQECGMNKDVEGLLRELIRLKDILERMPTAFASINTNLSSGEKYVAGHQWIWWGKFSAPLSRRCPAASGLQFPPFLLMDALLQRKRYDSFLGREGLHLHAWLPTNLRALSLQLRITTAFPTSISRQETPGSWAFGKETWKRTRVKGFLGAHRYKVFGILGIASKTGRTETNGLSGAPDKNARPWEQPGDRLAVMPLNSWGECAKVTAALGLADYLDTPVALNKQWKRFVRHLSAVRQPSTTPQLTVRDILRRGYLAPITKELALKIHDML</sequence>
<evidence type="ECO:0000313" key="2">
    <source>
        <dbReference type="Proteomes" id="UP000008066"/>
    </source>
</evidence>